<gene>
    <name evidence="2" type="ORF">EPA86_06805</name>
</gene>
<evidence type="ECO:0000256" key="1">
    <source>
        <dbReference type="SAM" id="SignalP"/>
    </source>
</evidence>
<proteinExistence type="predicted"/>
<feature type="signal peptide" evidence="1">
    <location>
        <begin position="1"/>
        <end position="23"/>
    </location>
</feature>
<organism evidence="2 3">
    <name type="scientific">Litorilituus lipolyticus</name>
    <dbReference type="NCBI Taxonomy" id="2491017"/>
    <lineage>
        <taxon>Bacteria</taxon>
        <taxon>Pseudomonadati</taxon>
        <taxon>Pseudomonadota</taxon>
        <taxon>Gammaproteobacteria</taxon>
        <taxon>Alteromonadales</taxon>
        <taxon>Colwelliaceae</taxon>
        <taxon>Litorilituus</taxon>
    </lineage>
</organism>
<dbReference type="Proteomes" id="UP000315303">
    <property type="component" value="Unassembled WGS sequence"/>
</dbReference>
<reference evidence="2 3" key="1">
    <citation type="submission" date="2019-01" db="EMBL/GenBank/DDBJ databases">
        <title>Litorilituus lipolytica sp. nov., isolated from intertidal sand of the Yellow Sea in China.</title>
        <authorList>
            <person name="Liu A."/>
        </authorList>
    </citation>
    <scope>NUCLEOTIDE SEQUENCE [LARGE SCALE GENOMIC DNA]</scope>
    <source>
        <strain evidence="2 3">RZ04</strain>
    </source>
</reference>
<dbReference type="InterPro" id="IPR021457">
    <property type="entry name" value="DUF3108"/>
</dbReference>
<dbReference type="OrthoDB" id="6007799at2"/>
<protein>
    <submittedName>
        <fullName evidence="2">DUF3108 domain-containing protein</fullName>
    </submittedName>
</protein>
<name>A0A502KXW3_9GAMM</name>
<evidence type="ECO:0000313" key="2">
    <source>
        <dbReference type="EMBL" id="TPH16442.1"/>
    </source>
</evidence>
<sequence length="250" mass="29052">MLAYLSRSAFVILCLPLTFSAHSLTTEAEKNSLKNVIPAFKANYTLLHKGDPVGKAVRELSYQKDGKTTYHYHTDIKWLIFSDKRSETSQVIVNNNQVIPQHYVYSREGTGRDKNYEWQYDIANKKAKDLKKERQITIDITEGLQDKLSYHLQHRLNLIENPEQKRFSYPVISTSGSIKDYVYQYDGEEELMLPYGLVKTIRLKREVTAKKRVTYAWFAPELNYLLVKLYQVKAGAEQFEAQLASIENNK</sequence>
<keyword evidence="1" id="KW-0732">Signal</keyword>
<dbReference type="Pfam" id="PF11306">
    <property type="entry name" value="DUF3108"/>
    <property type="match status" value="1"/>
</dbReference>
<dbReference type="EMBL" id="SAWY01000013">
    <property type="protein sequence ID" value="TPH16442.1"/>
    <property type="molecule type" value="Genomic_DNA"/>
</dbReference>
<feature type="chain" id="PRO_5021296705" evidence="1">
    <location>
        <begin position="24"/>
        <end position="250"/>
    </location>
</feature>
<dbReference type="AlphaFoldDB" id="A0A502KXW3"/>
<comment type="caution">
    <text evidence="2">The sequence shown here is derived from an EMBL/GenBank/DDBJ whole genome shotgun (WGS) entry which is preliminary data.</text>
</comment>
<accession>A0A502KXW3</accession>
<dbReference type="RefSeq" id="WP_140602678.1">
    <property type="nucleotide sequence ID" value="NZ_SAWY01000013.1"/>
</dbReference>
<keyword evidence="3" id="KW-1185">Reference proteome</keyword>
<evidence type="ECO:0000313" key="3">
    <source>
        <dbReference type="Proteomes" id="UP000315303"/>
    </source>
</evidence>